<evidence type="ECO:0008006" key="4">
    <source>
        <dbReference type="Google" id="ProtNLM"/>
    </source>
</evidence>
<evidence type="ECO:0000256" key="1">
    <source>
        <dbReference type="SAM" id="SignalP"/>
    </source>
</evidence>
<evidence type="ECO:0000313" key="3">
    <source>
        <dbReference type="Proteomes" id="UP000661691"/>
    </source>
</evidence>
<dbReference type="InterPro" id="IPR008979">
    <property type="entry name" value="Galactose-bd-like_sf"/>
</dbReference>
<name>A0A926RVK1_9BACL</name>
<feature type="chain" id="PRO_5037265222" description="F5/8 type C domain-containing protein" evidence="1">
    <location>
        <begin position="28"/>
        <end position="150"/>
    </location>
</feature>
<dbReference type="Proteomes" id="UP000661691">
    <property type="component" value="Unassembled WGS sequence"/>
</dbReference>
<accession>A0A926RVK1</accession>
<dbReference type="SUPFAM" id="SSF49785">
    <property type="entry name" value="Galactose-binding domain-like"/>
    <property type="match status" value="1"/>
</dbReference>
<feature type="signal peptide" evidence="1">
    <location>
        <begin position="1"/>
        <end position="27"/>
    </location>
</feature>
<keyword evidence="3" id="KW-1185">Reference proteome</keyword>
<dbReference type="Gene3D" id="2.60.120.260">
    <property type="entry name" value="Galactose-binding domain-like"/>
    <property type="match status" value="1"/>
</dbReference>
<dbReference type="RefSeq" id="WP_191142873.1">
    <property type="nucleotide sequence ID" value="NZ_JACXAH010000048.1"/>
</dbReference>
<protein>
    <recommendedName>
        <fullName evidence="4">F5/8 type C domain-containing protein</fullName>
    </recommendedName>
</protein>
<sequence length="150" mass="16619">MKKISIFMFTFTMIFGLFFPIGNQVNAASTDVTNESASNTVLLFSSMPDICIGGGRCGIYKYYQADLGATRYIDKVIVYAHDGVGSQSKAKLKVEVDGEYVDDLPVYNDGSFIRFDIGRAGRYVRFYSIHEDGDANGDETVIKTVDIYGQ</sequence>
<comment type="caution">
    <text evidence="2">The sequence shown here is derived from an EMBL/GenBank/DDBJ whole genome shotgun (WGS) entry which is preliminary data.</text>
</comment>
<keyword evidence="1" id="KW-0732">Signal</keyword>
<evidence type="ECO:0000313" key="2">
    <source>
        <dbReference type="EMBL" id="MBD1373937.1"/>
    </source>
</evidence>
<organism evidence="2 3">
    <name type="scientific">Polycladospora coralii</name>
    <dbReference type="NCBI Taxonomy" id="2771432"/>
    <lineage>
        <taxon>Bacteria</taxon>
        <taxon>Bacillati</taxon>
        <taxon>Bacillota</taxon>
        <taxon>Bacilli</taxon>
        <taxon>Bacillales</taxon>
        <taxon>Thermoactinomycetaceae</taxon>
        <taxon>Polycladospora</taxon>
    </lineage>
</organism>
<gene>
    <name evidence="2" type="ORF">IC620_16455</name>
</gene>
<proteinExistence type="predicted"/>
<dbReference type="AlphaFoldDB" id="A0A926RVK1"/>
<dbReference type="EMBL" id="JACXAH010000048">
    <property type="protein sequence ID" value="MBD1373937.1"/>
    <property type="molecule type" value="Genomic_DNA"/>
</dbReference>
<reference evidence="2" key="1">
    <citation type="submission" date="2020-09" db="EMBL/GenBank/DDBJ databases">
        <title>A novel bacterium of genus Hazenella, isolated from South China Sea.</title>
        <authorList>
            <person name="Huang H."/>
            <person name="Mo K."/>
            <person name="Hu Y."/>
        </authorList>
    </citation>
    <scope>NUCLEOTIDE SEQUENCE</scope>
    <source>
        <strain evidence="2">IB182357</strain>
    </source>
</reference>